<evidence type="ECO:0000313" key="2">
    <source>
        <dbReference type="EMBL" id="KAA2234939.1"/>
    </source>
</evidence>
<feature type="compositionally biased region" description="Basic and acidic residues" evidence="1">
    <location>
        <begin position="7"/>
        <end position="34"/>
    </location>
</feature>
<protein>
    <submittedName>
        <fullName evidence="2">Uncharacterized protein</fullName>
    </submittedName>
</protein>
<reference evidence="2 3" key="2">
    <citation type="submission" date="2019-09" db="EMBL/GenBank/DDBJ databases">
        <authorList>
            <person name="Jin C."/>
        </authorList>
    </citation>
    <scope>NUCLEOTIDE SEQUENCE [LARGE SCALE GENOMIC DNA]</scope>
    <source>
        <strain evidence="2 3">BN140002</strain>
    </source>
</reference>
<name>A0A5B2V9C2_9HYPH</name>
<dbReference type="AlphaFoldDB" id="A0A5B2V9C2"/>
<sequence length="71" mass="8047">MNQPVTGKHDLKDQKATREPADKDVDQTPVDDRQQGQTLAKKTNEHLEEKVDESLEETFPASDPPSFNITR</sequence>
<evidence type="ECO:0000256" key="1">
    <source>
        <dbReference type="SAM" id="MobiDB-lite"/>
    </source>
</evidence>
<reference evidence="2 3" key="1">
    <citation type="submission" date="2019-09" db="EMBL/GenBank/DDBJ databases">
        <title>Salinarimonas rosea gen. nov., sp. nov., a new member of the a-2 subgroup of the Proteobacteria.</title>
        <authorList>
            <person name="Liu J."/>
        </authorList>
    </citation>
    <scope>NUCLEOTIDE SEQUENCE [LARGE SCALE GENOMIC DNA]</scope>
    <source>
        <strain evidence="2 3">BN140002</strain>
    </source>
</reference>
<dbReference type="RefSeq" id="WP_149821467.1">
    <property type="nucleotide sequence ID" value="NZ_VUOA01000040.1"/>
</dbReference>
<keyword evidence="3" id="KW-1185">Reference proteome</keyword>
<accession>A0A5B2V9C2</accession>
<feature type="region of interest" description="Disordered" evidence="1">
    <location>
        <begin position="1"/>
        <end position="71"/>
    </location>
</feature>
<evidence type="ECO:0000313" key="3">
    <source>
        <dbReference type="Proteomes" id="UP000323142"/>
    </source>
</evidence>
<organism evidence="2 3">
    <name type="scientific">Salinarimonas soli</name>
    <dbReference type="NCBI Taxonomy" id="1638099"/>
    <lineage>
        <taxon>Bacteria</taxon>
        <taxon>Pseudomonadati</taxon>
        <taxon>Pseudomonadota</taxon>
        <taxon>Alphaproteobacteria</taxon>
        <taxon>Hyphomicrobiales</taxon>
        <taxon>Salinarimonadaceae</taxon>
        <taxon>Salinarimonas</taxon>
    </lineage>
</organism>
<feature type="compositionally biased region" description="Basic and acidic residues" evidence="1">
    <location>
        <begin position="42"/>
        <end position="53"/>
    </location>
</feature>
<dbReference type="OrthoDB" id="8129930at2"/>
<dbReference type="Proteomes" id="UP000323142">
    <property type="component" value="Unassembled WGS sequence"/>
</dbReference>
<proteinExistence type="predicted"/>
<dbReference type="EMBL" id="VUOA01000040">
    <property type="protein sequence ID" value="KAA2234939.1"/>
    <property type="molecule type" value="Genomic_DNA"/>
</dbReference>
<comment type="caution">
    <text evidence="2">The sequence shown here is derived from an EMBL/GenBank/DDBJ whole genome shotgun (WGS) entry which is preliminary data.</text>
</comment>
<gene>
    <name evidence="2" type="ORF">F0L46_21595</name>
</gene>